<dbReference type="PANTHER" id="PTHR21669">
    <property type="entry name" value="CAPZ-INTERACTING PROTEIN AND RELATED PROTEINS"/>
    <property type="match status" value="1"/>
</dbReference>
<dbReference type="GO" id="GO:1905394">
    <property type="term" value="F:retromer complex binding"/>
    <property type="evidence" value="ECO:0007669"/>
    <property type="project" value="TreeGrafter"/>
</dbReference>
<dbReference type="GO" id="GO:0005769">
    <property type="term" value="C:early endosome"/>
    <property type="evidence" value="ECO:0007669"/>
    <property type="project" value="TreeGrafter"/>
</dbReference>
<feature type="compositionally biased region" description="Basic and acidic residues" evidence="1">
    <location>
        <begin position="726"/>
        <end position="747"/>
    </location>
</feature>
<organism evidence="2 3">
    <name type="scientific">Mytilus galloprovincialis</name>
    <name type="common">Mediterranean mussel</name>
    <dbReference type="NCBI Taxonomy" id="29158"/>
    <lineage>
        <taxon>Eukaryota</taxon>
        <taxon>Metazoa</taxon>
        <taxon>Spiralia</taxon>
        <taxon>Lophotrochozoa</taxon>
        <taxon>Mollusca</taxon>
        <taxon>Bivalvia</taxon>
        <taxon>Autobranchia</taxon>
        <taxon>Pteriomorphia</taxon>
        <taxon>Mytilida</taxon>
        <taxon>Mytiloidea</taxon>
        <taxon>Mytilidae</taxon>
        <taxon>Mytilinae</taxon>
        <taxon>Mytilus</taxon>
    </lineage>
</organism>
<dbReference type="GO" id="GO:0036010">
    <property type="term" value="P:protein localization to endosome"/>
    <property type="evidence" value="ECO:0007669"/>
    <property type="project" value="TreeGrafter"/>
</dbReference>
<gene>
    <name evidence="2" type="ORF">MGAL_10B033025</name>
</gene>
<feature type="compositionally biased region" description="Basic and acidic residues" evidence="1">
    <location>
        <begin position="110"/>
        <end position="130"/>
    </location>
</feature>
<feature type="compositionally biased region" description="Basic and acidic residues" evidence="1">
    <location>
        <begin position="462"/>
        <end position="472"/>
    </location>
</feature>
<feature type="compositionally biased region" description="Low complexity" evidence="1">
    <location>
        <begin position="549"/>
        <end position="561"/>
    </location>
</feature>
<protein>
    <submittedName>
        <fullName evidence="2">WASH complex subunit FAM21</fullName>
    </submittedName>
</protein>
<evidence type="ECO:0000313" key="3">
    <source>
        <dbReference type="Proteomes" id="UP000596742"/>
    </source>
</evidence>
<feature type="compositionally biased region" description="Basic and acidic residues" evidence="1">
    <location>
        <begin position="682"/>
        <end position="700"/>
    </location>
</feature>
<dbReference type="OrthoDB" id="751084at2759"/>
<feature type="compositionally biased region" description="Basic and acidic residues" evidence="1">
    <location>
        <begin position="320"/>
        <end position="334"/>
    </location>
</feature>
<dbReference type="GO" id="GO:0005829">
    <property type="term" value="C:cytosol"/>
    <property type="evidence" value="ECO:0007669"/>
    <property type="project" value="GOC"/>
</dbReference>
<feature type="compositionally biased region" description="Acidic residues" evidence="1">
    <location>
        <begin position="203"/>
        <end position="213"/>
    </location>
</feature>
<feature type="compositionally biased region" description="Acidic residues" evidence="1">
    <location>
        <begin position="255"/>
        <end position="266"/>
    </location>
</feature>
<feature type="compositionally biased region" description="Basic and acidic residues" evidence="1">
    <location>
        <begin position="405"/>
        <end position="435"/>
    </location>
</feature>
<dbReference type="Proteomes" id="UP000596742">
    <property type="component" value="Unassembled WGS sequence"/>
</dbReference>
<dbReference type="EMBL" id="UYJE01009947">
    <property type="protein sequence ID" value="VDI78188.1"/>
    <property type="molecule type" value="Genomic_DNA"/>
</dbReference>
<dbReference type="GO" id="GO:1901981">
    <property type="term" value="F:phosphatidylinositol phosphate binding"/>
    <property type="evidence" value="ECO:0007669"/>
    <property type="project" value="TreeGrafter"/>
</dbReference>
<feature type="compositionally biased region" description="Basic and acidic residues" evidence="1">
    <location>
        <begin position="267"/>
        <end position="276"/>
    </location>
</feature>
<evidence type="ECO:0000256" key="1">
    <source>
        <dbReference type="SAM" id="MobiDB-lite"/>
    </source>
</evidence>
<name>A0A8B6HER0_MYTGA</name>
<reference evidence="2" key="1">
    <citation type="submission" date="2018-11" db="EMBL/GenBank/DDBJ databases">
        <authorList>
            <person name="Alioto T."/>
            <person name="Alioto T."/>
        </authorList>
    </citation>
    <scope>NUCLEOTIDE SEQUENCE</scope>
</reference>
<feature type="compositionally biased region" description="Acidic residues" evidence="1">
    <location>
        <begin position="748"/>
        <end position="759"/>
    </location>
</feature>
<feature type="region of interest" description="Disordered" evidence="1">
    <location>
        <begin position="203"/>
        <end position="782"/>
    </location>
</feature>
<evidence type="ECO:0000313" key="2">
    <source>
        <dbReference type="EMBL" id="VDI78188.1"/>
    </source>
</evidence>
<dbReference type="GO" id="GO:0042147">
    <property type="term" value="P:retrograde transport, endosome to Golgi"/>
    <property type="evidence" value="ECO:0007669"/>
    <property type="project" value="TreeGrafter"/>
</dbReference>
<dbReference type="PANTHER" id="PTHR21669:SF1">
    <property type="entry name" value="WASH COMPLEX SUBUNIT 2"/>
    <property type="match status" value="1"/>
</dbReference>
<dbReference type="AlphaFoldDB" id="A0A8B6HER0"/>
<feature type="compositionally biased region" description="Basic and acidic residues" evidence="1">
    <location>
        <begin position="492"/>
        <end position="508"/>
    </location>
</feature>
<feature type="compositionally biased region" description="Basic residues" evidence="1">
    <location>
        <begin position="335"/>
        <end position="353"/>
    </location>
</feature>
<proteinExistence type="predicted"/>
<feature type="compositionally biased region" description="Acidic residues" evidence="1">
    <location>
        <begin position="446"/>
        <end position="456"/>
    </location>
</feature>
<feature type="compositionally biased region" description="Basic and acidic residues" evidence="1">
    <location>
        <begin position="564"/>
        <end position="574"/>
    </location>
</feature>
<comment type="caution">
    <text evidence="2">The sequence shown here is derived from an EMBL/GenBank/DDBJ whole genome shotgun (WGS) entry which is preliminary data.</text>
</comment>
<feature type="non-terminal residue" evidence="2">
    <location>
        <position position="1"/>
    </location>
</feature>
<feature type="compositionally biased region" description="Acidic residues" evidence="1">
    <location>
        <begin position="393"/>
        <end position="404"/>
    </location>
</feature>
<dbReference type="GO" id="GO:0071203">
    <property type="term" value="C:WASH complex"/>
    <property type="evidence" value="ECO:0007669"/>
    <property type="project" value="TreeGrafter"/>
</dbReference>
<feature type="region of interest" description="Disordered" evidence="1">
    <location>
        <begin position="105"/>
        <end position="130"/>
    </location>
</feature>
<sequence length="815" mass="90634">MEPEMNGPVAGESPSNGTRLWEKSWTMDEMRKNANNWSLAGDAGLLHHLQDFSQQMISRVHEIGKEVDGLLHETKMTGVRVHNVFNDFIMLANTQFVENRVYDEDVSSEDTAKESNKEETQEKTREQREAELIPKVSEALQLGIKVTEEAFEALDSNVVNSDSEDDDDTNYRVDPILEAKDPYISRPLPYLIGTPNFMSNEDVGLEEESEEEEVGHGELSESEAEKDSSEYSSSEDESETEKPVSKPRTGTDMTDSSESESSEGDLFEAKKEKNSDESDETEESDVEEEKVENEESKDTKVGGFANELASKLGIAPQVVPEEHKEKQRTESESSHKKKKHKKEKEKEKSKPKKHTDDDDMMMICFRPQYKKMKDDNSFAPKGGLFSTGKGLFDDDEDDEGGLFDDEVKKEEKPKKRADSSPKKQQKKDVESEKPVVKSGGGGGGLFDEEEDDDDDFFPTGTESKKDIPEKKPVPAKSDLFADDEDEDLFSSSKEKAEPEKKKKTEKKLPAGAVSMFGSGPNPLAAAIKKQRKDSDEEDNDWSDGEKSRSSSIKSSSSSTTSAKQVDRLKKEGRSSSKNSLFDDDADDALFSTPAKPRADSKSKAKPVSSLFAADDDDDLFASTKSPVGKAAPQKKPVESKARAGSLFDDDEDEDLFGVPAKPKESEKKKPVGGVSLFGGADILKKKTENEVKEPEKKSEPVKSPPAKTTLSLFDDEDEDLFGEKPTQPKETKVEKKTESQKKNKNLFEDDDLLFGEEEQQSPGVDIFGSPPKVENNTNQNKRSPSILNLETKTTVTDVVVIACRYLVNRIVLISY</sequence>
<feature type="compositionally biased region" description="Acidic residues" evidence="1">
    <location>
        <begin position="277"/>
        <end position="292"/>
    </location>
</feature>
<feature type="compositionally biased region" description="Basic and acidic residues" evidence="1">
    <location>
        <begin position="214"/>
        <end position="229"/>
    </location>
</feature>
<keyword evidence="3" id="KW-1185">Reference proteome</keyword>
<accession>A0A8B6HER0</accession>